<dbReference type="InterPro" id="IPR000719">
    <property type="entry name" value="Prot_kinase_dom"/>
</dbReference>
<dbReference type="Proteomes" id="UP001186944">
    <property type="component" value="Unassembled WGS sequence"/>
</dbReference>
<reference evidence="4" key="1">
    <citation type="submission" date="2019-08" db="EMBL/GenBank/DDBJ databases">
        <title>The improved chromosome-level genome for the pearl oyster Pinctada fucata martensii using PacBio sequencing and Hi-C.</title>
        <authorList>
            <person name="Zheng Z."/>
        </authorList>
    </citation>
    <scope>NUCLEOTIDE SEQUENCE</scope>
    <source>
        <strain evidence="4">ZZ-2019</strain>
        <tissue evidence="4">Adductor muscle</tissue>
    </source>
</reference>
<accession>A0AA89BNC4</accession>
<dbReference type="GO" id="GO:0005524">
    <property type="term" value="F:ATP binding"/>
    <property type="evidence" value="ECO:0007669"/>
    <property type="project" value="InterPro"/>
</dbReference>
<dbReference type="AlphaFoldDB" id="A0AA89BNC4"/>
<dbReference type="Pfam" id="PF00069">
    <property type="entry name" value="Pkinase"/>
    <property type="match status" value="1"/>
</dbReference>
<dbReference type="SUPFAM" id="SSF56112">
    <property type="entry name" value="Protein kinase-like (PK-like)"/>
    <property type="match status" value="1"/>
</dbReference>
<dbReference type="PROSITE" id="PS50011">
    <property type="entry name" value="PROTEIN_KINASE_DOM"/>
    <property type="match status" value="1"/>
</dbReference>
<name>A0AA89BNC4_PINIB</name>
<dbReference type="InterPro" id="IPR016024">
    <property type="entry name" value="ARM-type_fold"/>
</dbReference>
<evidence type="ECO:0000259" key="3">
    <source>
        <dbReference type="PROSITE" id="PS50011"/>
    </source>
</evidence>
<comment type="similarity">
    <text evidence="1">Belongs to the protein kinase superfamily.</text>
</comment>
<organism evidence="4 5">
    <name type="scientific">Pinctada imbricata</name>
    <name type="common">Atlantic pearl-oyster</name>
    <name type="synonym">Pinctada martensii</name>
    <dbReference type="NCBI Taxonomy" id="66713"/>
    <lineage>
        <taxon>Eukaryota</taxon>
        <taxon>Metazoa</taxon>
        <taxon>Spiralia</taxon>
        <taxon>Lophotrochozoa</taxon>
        <taxon>Mollusca</taxon>
        <taxon>Bivalvia</taxon>
        <taxon>Autobranchia</taxon>
        <taxon>Pteriomorphia</taxon>
        <taxon>Pterioida</taxon>
        <taxon>Pterioidea</taxon>
        <taxon>Pteriidae</taxon>
        <taxon>Pinctada</taxon>
    </lineage>
</organism>
<dbReference type="PANTHER" id="PTHR12984:SF15">
    <property type="entry name" value="PROTEIN-ASSOCIATING WITH THE CARBOXYL-TERMINAL DOMAIN OF EZRIN"/>
    <property type="match status" value="1"/>
</dbReference>
<dbReference type="InterPro" id="IPR051177">
    <property type="entry name" value="CIK-Related_Protein"/>
</dbReference>
<evidence type="ECO:0000256" key="1">
    <source>
        <dbReference type="ARBA" id="ARBA00038349"/>
    </source>
</evidence>
<feature type="region of interest" description="Disordered" evidence="2">
    <location>
        <begin position="406"/>
        <end position="464"/>
    </location>
</feature>
<dbReference type="InterPro" id="IPR011009">
    <property type="entry name" value="Kinase-like_dom_sf"/>
</dbReference>
<dbReference type="Gene3D" id="1.10.510.10">
    <property type="entry name" value="Transferase(Phosphotransferase) domain 1"/>
    <property type="match status" value="1"/>
</dbReference>
<dbReference type="EMBL" id="VSWD01000011">
    <property type="protein sequence ID" value="KAK3087793.1"/>
    <property type="molecule type" value="Genomic_DNA"/>
</dbReference>
<protein>
    <recommendedName>
        <fullName evidence="3">Protein kinase domain-containing protein</fullName>
    </recommendedName>
</protein>
<evidence type="ECO:0000313" key="4">
    <source>
        <dbReference type="EMBL" id="KAK3087793.1"/>
    </source>
</evidence>
<feature type="domain" description="Protein kinase" evidence="3">
    <location>
        <begin position="1"/>
        <end position="277"/>
    </location>
</feature>
<dbReference type="GO" id="GO:0004672">
    <property type="term" value="F:protein kinase activity"/>
    <property type="evidence" value="ECO:0007669"/>
    <property type="project" value="InterPro"/>
</dbReference>
<keyword evidence="5" id="KW-1185">Reference proteome</keyword>
<dbReference type="InterPro" id="IPR011989">
    <property type="entry name" value="ARM-like"/>
</dbReference>
<comment type="caution">
    <text evidence="4">The sequence shown here is derived from an EMBL/GenBank/DDBJ whole genome shotgun (WGS) entry which is preliminary data.</text>
</comment>
<gene>
    <name evidence="4" type="ORF">FSP39_010623</name>
</gene>
<proteinExistence type="inferred from homology"/>
<evidence type="ECO:0000313" key="5">
    <source>
        <dbReference type="Proteomes" id="UP001186944"/>
    </source>
</evidence>
<dbReference type="SUPFAM" id="SSF48371">
    <property type="entry name" value="ARM repeat"/>
    <property type="match status" value="1"/>
</dbReference>
<dbReference type="PANTHER" id="PTHR12984">
    <property type="entry name" value="SCY1-RELATED S/T PROTEIN KINASE-LIKE"/>
    <property type="match status" value="1"/>
</dbReference>
<sequence>MQILKTIRHPSIVRFIGSCNVGSQSNLVVERCIPLTSVVDELEPLEISSGLHGLVEGLSFLHEKMAIAHNNVCPDAVFVAHNGSWKLGELEHACKFLEVTPDYLQKSRKYRNEHSLSPEEKANTLMITAELGHTRDVYSFGIMVECLLERLQELGDLIKTFELRIQDECLNPDPRQRPKLTSLMDDQLFRNDLLSVRRFLQDITLKSLKERETFFRGLTRKLLGLPEEVVGKHLSQLLLCRFVLLDQHASLFIPNLLTPCTDVRPSTENQGGISPILTEVTFKQYLIPEILKAFHCHDYHIRMILLTHFPYFIHLFDKDVLETSILPQVLLGIRDINNDLAALSLHCLGDLVTVLGRDAVIGGRSKTYFTKGTPNFKHGSNFYTENQDVSNGMPPKTLLKELANSSLKDANKEKEVQKRKDEMERRRKERQERQKALKLKREQADIERNKQEEPRTQQDIPRGEHSLIENLKSSMTEIRPTEASIDDGSYLITKQSPAKNKKSDDIPIESDIYFTKEDGQSSENDWSDWENDILEEEENLSKSPKRFEETYIDKLDRNTSPKVIQQKLSDIDSELRLKKDDDLISQIPGDFMKSKIGEKSQIVETINVEDTSISRSVKKPVLKNALKLQSKKEIQP</sequence>
<feature type="compositionally biased region" description="Basic and acidic residues" evidence="2">
    <location>
        <begin position="409"/>
        <end position="464"/>
    </location>
</feature>
<evidence type="ECO:0000256" key="2">
    <source>
        <dbReference type="SAM" id="MobiDB-lite"/>
    </source>
</evidence>
<dbReference type="Gene3D" id="1.25.10.10">
    <property type="entry name" value="Leucine-rich Repeat Variant"/>
    <property type="match status" value="1"/>
</dbReference>